<gene>
    <name evidence="1" type="ORF">MUN79_10690</name>
</gene>
<dbReference type="EMBL" id="CP095046">
    <property type="protein sequence ID" value="UOQ74299.1"/>
    <property type="molecule type" value="Genomic_DNA"/>
</dbReference>
<protein>
    <recommendedName>
        <fullName evidence="3">Lipoprotein</fullName>
    </recommendedName>
</protein>
<evidence type="ECO:0008006" key="3">
    <source>
        <dbReference type="Google" id="ProtNLM"/>
    </source>
</evidence>
<dbReference type="Proteomes" id="UP000831796">
    <property type="component" value="Chromosome"/>
</dbReference>
<dbReference type="PROSITE" id="PS51257">
    <property type="entry name" value="PROKAR_LIPOPROTEIN"/>
    <property type="match status" value="1"/>
</dbReference>
<dbReference type="AlphaFoldDB" id="A0A8T9QFH2"/>
<reference evidence="1" key="1">
    <citation type="submission" date="2022-04" db="EMBL/GenBank/DDBJ databases">
        <title>Hymenobacter sp. isolated from the air.</title>
        <authorList>
            <person name="Won M."/>
            <person name="Lee C.-M."/>
            <person name="Woen H.-Y."/>
            <person name="Kwon S.-W."/>
        </authorList>
    </citation>
    <scope>NUCLEOTIDE SEQUENCE</scope>
    <source>
        <strain evidence="1">5116S-3</strain>
    </source>
</reference>
<dbReference type="RefSeq" id="WP_244677641.1">
    <property type="nucleotide sequence ID" value="NZ_CP095046.1"/>
</dbReference>
<evidence type="ECO:0000313" key="2">
    <source>
        <dbReference type="Proteomes" id="UP000831796"/>
    </source>
</evidence>
<proteinExistence type="predicted"/>
<sequence>MKIPVPILTLAALLATACSDERKNVAAPDTCGWVIVRENEEGRGLVRFDAQEKRYTIHTSLLGSPTRR</sequence>
<keyword evidence="2" id="KW-1185">Reference proteome</keyword>
<organism evidence="1 2">
    <name type="scientific">Hymenobacter cellulosilyticus</name>
    <dbReference type="NCBI Taxonomy" id="2932248"/>
    <lineage>
        <taxon>Bacteria</taxon>
        <taxon>Pseudomonadati</taxon>
        <taxon>Bacteroidota</taxon>
        <taxon>Cytophagia</taxon>
        <taxon>Cytophagales</taxon>
        <taxon>Hymenobacteraceae</taxon>
        <taxon>Hymenobacter</taxon>
    </lineage>
</organism>
<dbReference type="KEGG" id="hcu:MUN79_10690"/>
<evidence type="ECO:0000313" key="1">
    <source>
        <dbReference type="EMBL" id="UOQ74299.1"/>
    </source>
</evidence>
<accession>A0A8T9QFH2</accession>
<name>A0A8T9QFH2_9BACT</name>